<evidence type="ECO:0000313" key="1">
    <source>
        <dbReference type="EMBL" id="MPC40633.1"/>
    </source>
</evidence>
<dbReference type="EMBL" id="VSRR010004761">
    <property type="protein sequence ID" value="MPC40633.1"/>
    <property type="molecule type" value="Genomic_DNA"/>
</dbReference>
<comment type="caution">
    <text evidence="1">The sequence shown here is derived from an EMBL/GenBank/DDBJ whole genome shotgun (WGS) entry which is preliminary data.</text>
</comment>
<reference evidence="1 2" key="1">
    <citation type="submission" date="2019-05" db="EMBL/GenBank/DDBJ databases">
        <title>Another draft genome of Portunus trituberculatus and its Hox gene families provides insights of decapod evolution.</title>
        <authorList>
            <person name="Jeong J.-H."/>
            <person name="Song I."/>
            <person name="Kim S."/>
            <person name="Choi T."/>
            <person name="Kim D."/>
            <person name="Ryu S."/>
            <person name="Kim W."/>
        </authorList>
    </citation>
    <scope>NUCLEOTIDE SEQUENCE [LARGE SCALE GENOMIC DNA]</scope>
    <source>
        <tissue evidence="1">Muscle</tissue>
    </source>
</reference>
<evidence type="ECO:0000313" key="2">
    <source>
        <dbReference type="Proteomes" id="UP000324222"/>
    </source>
</evidence>
<dbReference type="Proteomes" id="UP000324222">
    <property type="component" value="Unassembled WGS sequence"/>
</dbReference>
<sequence length="69" mass="7875">MNYAQNDENDKVTHSSYLCKKSRVTWSTLAKYWLTLLGRITLGRRTVAKRAHSSPFLESHSQIISACFG</sequence>
<name>A0A5B7F6F6_PORTR</name>
<accession>A0A5B7F6F6</accession>
<protein>
    <submittedName>
        <fullName evidence="1">Uncharacterized protein</fullName>
    </submittedName>
</protein>
<proteinExistence type="predicted"/>
<dbReference type="AlphaFoldDB" id="A0A5B7F6F6"/>
<keyword evidence="2" id="KW-1185">Reference proteome</keyword>
<gene>
    <name evidence="1" type="ORF">E2C01_034196</name>
</gene>
<organism evidence="1 2">
    <name type="scientific">Portunus trituberculatus</name>
    <name type="common">Swimming crab</name>
    <name type="synonym">Neptunus trituberculatus</name>
    <dbReference type="NCBI Taxonomy" id="210409"/>
    <lineage>
        <taxon>Eukaryota</taxon>
        <taxon>Metazoa</taxon>
        <taxon>Ecdysozoa</taxon>
        <taxon>Arthropoda</taxon>
        <taxon>Crustacea</taxon>
        <taxon>Multicrustacea</taxon>
        <taxon>Malacostraca</taxon>
        <taxon>Eumalacostraca</taxon>
        <taxon>Eucarida</taxon>
        <taxon>Decapoda</taxon>
        <taxon>Pleocyemata</taxon>
        <taxon>Brachyura</taxon>
        <taxon>Eubrachyura</taxon>
        <taxon>Portunoidea</taxon>
        <taxon>Portunidae</taxon>
        <taxon>Portuninae</taxon>
        <taxon>Portunus</taxon>
    </lineage>
</organism>